<dbReference type="Proteomes" id="UP000005647">
    <property type="component" value="Segment"/>
</dbReference>
<gene>
    <name evidence="1" type="primary">41</name>
    <name evidence="1" type="ORF">ALMA_41</name>
</gene>
<dbReference type="GeneID" id="18562780"/>
<proteinExistence type="predicted"/>
<name>G8I7R0_9CAUD</name>
<sequence>MKELIEFIPVATYGDEFSLWTGPHGPRTYSSLASALKWRKQHGRETNWKILKLTLRAGEEPRVEWVA</sequence>
<accession>G8I7R0</accession>
<organism evidence="1 2">
    <name type="scientific">Mycobacterium phage Alma</name>
    <dbReference type="NCBI Taxonomy" id="2902800"/>
    <lineage>
        <taxon>Viruses</taxon>
        <taxon>Duplodnaviria</taxon>
        <taxon>Heunggongvirae</taxon>
        <taxon>Uroviricota</taxon>
        <taxon>Caudoviricetes</taxon>
        <taxon>Fromanvirus</taxon>
        <taxon>Fromanvirus alma</taxon>
    </lineage>
</organism>
<evidence type="ECO:0000313" key="1">
    <source>
        <dbReference type="EMBL" id="AER48750.1"/>
    </source>
</evidence>
<reference evidence="1 2" key="1">
    <citation type="journal article" date="2012" name="J. Virol.">
        <title>Complete Genome Sequences of 138 Mycobacteriophages.</title>
        <authorList>
            <consortium name="the Science Education Alliance Phage Hunters Advancing Genomics and Evolutionary Science Program"/>
            <consortium name="the KwaZulu-Natal Research Institute for Tuberculosis and HIV Mycobacterial Genetics Course Students"/>
            <consortium name="the Phage Hunters Integrating Research and Education Program"/>
            <person name="Hatfull G.F."/>
        </authorList>
    </citation>
    <scope>NUCLEOTIDE SEQUENCE [LARGE SCALE GENOMIC DNA]</scope>
</reference>
<dbReference type="OrthoDB" id="28361at10239"/>
<dbReference type="KEGG" id="vg:18562780"/>
<dbReference type="RefSeq" id="YP_009014906.1">
    <property type="nucleotide sequence ID" value="NC_023716.1"/>
</dbReference>
<dbReference type="EMBL" id="JN699005">
    <property type="protein sequence ID" value="AER48750.1"/>
    <property type="molecule type" value="Genomic_DNA"/>
</dbReference>
<protein>
    <submittedName>
        <fullName evidence="1">Uncharacterized protein</fullName>
    </submittedName>
</protein>
<keyword evidence="2" id="KW-1185">Reference proteome</keyword>
<evidence type="ECO:0000313" key="2">
    <source>
        <dbReference type="Proteomes" id="UP000005647"/>
    </source>
</evidence>